<evidence type="ECO:0000313" key="2">
    <source>
        <dbReference type="Proteomes" id="UP000277204"/>
    </source>
</evidence>
<dbReference type="Gene3D" id="3.50.50.60">
    <property type="entry name" value="FAD/NAD(P)-binding domain"/>
    <property type="match status" value="1"/>
</dbReference>
<dbReference type="Proteomes" id="UP000277204">
    <property type="component" value="Unassembled WGS sequence"/>
</dbReference>
<dbReference type="InterPro" id="IPR036188">
    <property type="entry name" value="FAD/NAD-bd_sf"/>
</dbReference>
<dbReference type="STRING" id="48269.A0A183M4C9"/>
<evidence type="ECO:0000313" key="1">
    <source>
        <dbReference type="EMBL" id="VDO92408.1"/>
    </source>
</evidence>
<keyword evidence="2" id="KW-1185">Reference proteome</keyword>
<reference evidence="1 2" key="1">
    <citation type="submission" date="2018-11" db="EMBL/GenBank/DDBJ databases">
        <authorList>
            <consortium name="Pathogen Informatics"/>
        </authorList>
    </citation>
    <scope>NUCLEOTIDE SEQUENCE [LARGE SCALE GENOMIC DNA]</scope>
    <source>
        <strain evidence="1 2">Zambia</strain>
    </source>
</reference>
<organism evidence="1 2">
    <name type="scientific">Schistosoma margrebowiei</name>
    <dbReference type="NCBI Taxonomy" id="48269"/>
    <lineage>
        <taxon>Eukaryota</taxon>
        <taxon>Metazoa</taxon>
        <taxon>Spiralia</taxon>
        <taxon>Lophotrochozoa</taxon>
        <taxon>Platyhelminthes</taxon>
        <taxon>Trematoda</taxon>
        <taxon>Digenea</taxon>
        <taxon>Strigeidida</taxon>
        <taxon>Schistosomatoidea</taxon>
        <taxon>Schistosomatidae</taxon>
        <taxon>Schistosoma</taxon>
    </lineage>
</organism>
<proteinExistence type="predicted"/>
<accession>A0A183M4C9</accession>
<sequence length="157" mass="17785">MNVTGLHRGLEEKFDLFCSATTFESILACFYELCDGVVSKPTKQSWNIFHELSVNLKSYWKAAALFSRLEKRVKMKQYHHQTLCRDVNALVIGCGPCGMRCAIELALLGARVIIIEKRHTFSRLPLILKFTLVNLSPITTSYFLSNLVLCGVIVDKQ</sequence>
<dbReference type="AlphaFoldDB" id="A0A183M4C9"/>
<dbReference type="InterPro" id="IPR002938">
    <property type="entry name" value="FAD-bd"/>
</dbReference>
<name>A0A183M4C9_9TREM</name>
<dbReference type="EMBL" id="UZAI01005860">
    <property type="protein sequence ID" value="VDO92408.1"/>
    <property type="molecule type" value="Genomic_DNA"/>
</dbReference>
<protein>
    <submittedName>
        <fullName evidence="1">Uncharacterized protein</fullName>
    </submittedName>
</protein>
<dbReference type="SUPFAM" id="SSF51905">
    <property type="entry name" value="FAD/NAD(P)-binding domain"/>
    <property type="match status" value="1"/>
</dbReference>
<dbReference type="GO" id="GO:0071949">
    <property type="term" value="F:FAD binding"/>
    <property type="evidence" value="ECO:0007669"/>
    <property type="project" value="InterPro"/>
</dbReference>
<dbReference type="Pfam" id="PF01494">
    <property type="entry name" value="FAD_binding_3"/>
    <property type="match status" value="1"/>
</dbReference>
<gene>
    <name evidence="1" type="ORF">SMRZ_LOCUS10904</name>
</gene>